<dbReference type="RefSeq" id="WP_217945327.1">
    <property type="nucleotide sequence ID" value="NZ_JAHTGR010000017.1"/>
</dbReference>
<dbReference type="EMBL" id="JALJZU010000014">
    <property type="protein sequence ID" value="MCP2012000.1"/>
    <property type="molecule type" value="Genomic_DNA"/>
</dbReference>
<dbReference type="AlphaFoldDB" id="A0AA41H978"/>
<evidence type="ECO:0000313" key="1">
    <source>
        <dbReference type="EMBL" id="MBV6324397.1"/>
    </source>
</evidence>
<sequence length="176" mass="18689">MKKLTLSAVAVATIALVITFGSPYIALYQIRTAIAERDAEAISDHVDFPALRENLKGQVLGGIMAAMDAPELKSNPFAGVGQALGAAMVGPMIDTLVSPAGLIALMQRTPTAPDTATGTSGASEKPNYKLSFKGWSKVILRRADTDGSEGALTLRRFGLWDWKLTSIEIPADAMKR</sequence>
<name>A0AA41H978_9BURK</name>
<accession>A0AA41H978</accession>
<dbReference type="Proteomes" id="UP001162889">
    <property type="component" value="Unassembled WGS sequence"/>
</dbReference>
<proteinExistence type="predicted"/>
<evidence type="ECO:0000313" key="3">
    <source>
        <dbReference type="Proteomes" id="UP001155901"/>
    </source>
</evidence>
<dbReference type="Proteomes" id="UP001155901">
    <property type="component" value="Unassembled WGS sequence"/>
</dbReference>
<organism evidence="1 3">
    <name type="scientific">Duganella violaceipulchra</name>
    <dbReference type="NCBI Taxonomy" id="2849652"/>
    <lineage>
        <taxon>Bacteria</taxon>
        <taxon>Pseudomonadati</taxon>
        <taxon>Pseudomonadota</taxon>
        <taxon>Betaproteobacteria</taxon>
        <taxon>Burkholderiales</taxon>
        <taxon>Oxalobacteraceae</taxon>
        <taxon>Telluria group</taxon>
        <taxon>Duganella</taxon>
    </lineage>
</organism>
<dbReference type="Pfam" id="PF11159">
    <property type="entry name" value="DUF2939"/>
    <property type="match status" value="1"/>
</dbReference>
<protein>
    <submittedName>
        <fullName evidence="1">DUF2939 domain-containing protein</fullName>
    </submittedName>
</protein>
<reference evidence="1" key="1">
    <citation type="submission" date="2021-07" db="EMBL/GenBank/DDBJ databases">
        <title>Characterization of violacein-producing bacteria and related species.</title>
        <authorList>
            <person name="Wilson H.S."/>
            <person name="De Leon M.E."/>
        </authorList>
    </citation>
    <scope>NUCLEOTIDE SEQUENCE</scope>
    <source>
        <strain evidence="1">HSC-15S17</strain>
    </source>
</reference>
<keyword evidence="4" id="KW-1185">Reference proteome</keyword>
<reference evidence="2" key="2">
    <citation type="submission" date="2022-03" db="EMBL/GenBank/DDBJ databases">
        <title>Genome Encyclopedia of Bacteria and Archaea VI: Functional Genomics of Type Strains.</title>
        <authorList>
            <person name="Whitman W."/>
        </authorList>
    </citation>
    <scope>NUCLEOTIDE SEQUENCE</scope>
    <source>
        <strain evidence="2">HSC-15S17</strain>
    </source>
</reference>
<gene>
    <name evidence="1" type="ORF">KVP70_26020</name>
    <name evidence="2" type="ORF">L1274_005754</name>
</gene>
<evidence type="ECO:0000313" key="4">
    <source>
        <dbReference type="Proteomes" id="UP001162889"/>
    </source>
</evidence>
<dbReference type="InterPro" id="IPR021330">
    <property type="entry name" value="DUF2939"/>
</dbReference>
<comment type="caution">
    <text evidence="1">The sequence shown here is derived from an EMBL/GenBank/DDBJ whole genome shotgun (WGS) entry which is preliminary data.</text>
</comment>
<evidence type="ECO:0000313" key="2">
    <source>
        <dbReference type="EMBL" id="MCP2012000.1"/>
    </source>
</evidence>
<dbReference type="EMBL" id="JAHTGR010000017">
    <property type="protein sequence ID" value="MBV6324397.1"/>
    <property type="molecule type" value="Genomic_DNA"/>
</dbReference>